<feature type="region of interest" description="Disordered" evidence="1">
    <location>
        <begin position="72"/>
        <end position="95"/>
    </location>
</feature>
<dbReference type="EMBL" id="LR797243">
    <property type="protein sequence ID" value="CAB4195384.1"/>
    <property type="molecule type" value="Genomic_DNA"/>
</dbReference>
<gene>
    <name evidence="2" type="ORF">UFOVP1068_39</name>
    <name evidence="3" type="ORF">UFOVP1300_10</name>
</gene>
<accession>A0A6J5QGF4</accession>
<organism evidence="2">
    <name type="scientific">uncultured Caudovirales phage</name>
    <dbReference type="NCBI Taxonomy" id="2100421"/>
    <lineage>
        <taxon>Viruses</taxon>
        <taxon>Duplodnaviria</taxon>
        <taxon>Heunggongvirae</taxon>
        <taxon>Uroviricota</taxon>
        <taxon>Caudoviricetes</taxon>
        <taxon>Peduoviridae</taxon>
        <taxon>Maltschvirus</taxon>
        <taxon>Maltschvirus maltsch</taxon>
    </lineage>
</organism>
<feature type="compositionally biased region" description="Acidic residues" evidence="1">
    <location>
        <begin position="1"/>
        <end position="16"/>
    </location>
</feature>
<feature type="compositionally biased region" description="Low complexity" evidence="1">
    <location>
        <begin position="726"/>
        <end position="746"/>
    </location>
</feature>
<reference evidence="2" key="1">
    <citation type="submission" date="2020-05" db="EMBL/GenBank/DDBJ databases">
        <authorList>
            <person name="Chiriac C."/>
            <person name="Salcher M."/>
            <person name="Ghai R."/>
            <person name="Kavagutti S V."/>
        </authorList>
    </citation>
    <scope>NUCLEOTIDE SEQUENCE</scope>
</reference>
<evidence type="ECO:0000313" key="3">
    <source>
        <dbReference type="EMBL" id="CAB4195384.1"/>
    </source>
</evidence>
<name>A0A6J5QGF4_9CAUD</name>
<sequence>MAENEQEYGEMYEVEDDSKVRDTEDGGAMVTLDDSPTPAESEFYANLAETMPSWELSNLGSELCDILEKDKEARKKRDEQYEEGLRRTGLGDDAPGGASFTGASKVVHPMLTQGCVDFSARVMKELFPPDGPARDKIIGEVTLDKQEKADRLVKFMNWQMTEQMPEFRSELEQLSTQLPLGGGQYLKITWDQNKKRPMPQFVAIDDVYLPFAATNFYSSERKTHVQYLTRIEYQKRVESGMYMDVDLMASPLPPDESKAEVANNKIEGRQSDSYNIDGLRTIYECYIIHDFNDEYGLAPYIISLDKATQSVLAIYRNWEEDDDTKQEMQWMVEFPFVPWRGAYPIGLTHMIGGLSAAATGALRALLDSAHINNFPGLLKLKSGTGGQTDRVDPTEVKEIEGSFGQDDIRKMLMPMPYNPPSAVLFQLLGFLVDASQNVVRTTFEELADSNANTPVGTTLARIEQGMVVFSAIHARLHDSMGRVLKLLFRLNKTYLTEEEVYDETGELLVKRSDFDGPMNVVPVSDPNIFSEAQRFAQVQAVMQRAKEMPQLYDLRKVEIMFLERLKVPQGKDLLVPAPKPLELNAVNENIAATMRRPIVAFPEQDHLAHLQVHLDFLTNPIFGNNKAIGPAFIPAMLDHIKEHMVLWYASQIYHEASDAAQVDIGEIQKDATTEEKQSLDKLLATTSQVVTKQSQEAFQQIPQIIDQAIQTLQQMQPPPPQDPSVQIAQQQLQNQQARDQATAQTSQAKLAQDAQLKQAELQQRGMEKQMEIQGRIEALQADLKKEMLRQQAEDQRTQAQIRARLEMNESDNQTAKQLAALEIATGERIGVSTGTGINPNPR</sequence>
<dbReference type="EMBL" id="LR797013">
    <property type="protein sequence ID" value="CAB4181447.1"/>
    <property type="molecule type" value="Genomic_DNA"/>
</dbReference>
<feature type="compositionally biased region" description="Basic and acidic residues" evidence="1">
    <location>
        <begin position="72"/>
        <end position="90"/>
    </location>
</feature>
<feature type="region of interest" description="Disordered" evidence="1">
    <location>
        <begin position="713"/>
        <end position="746"/>
    </location>
</feature>
<proteinExistence type="predicted"/>
<protein>
    <submittedName>
        <fullName evidence="2">Uncharacterized protein</fullName>
    </submittedName>
</protein>
<evidence type="ECO:0000313" key="2">
    <source>
        <dbReference type="EMBL" id="CAB4181447.1"/>
    </source>
</evidence>
<evidence type="ECO:0000256" key="1">
    <source>
        <dbReference type="SAM" id="MobiDB-lite"/>
    </source>
</evidence>
<feature type="region of interest" description="Disordered" evidence="1">
    <location>
        <begin position="1"/>
        <end position="39"/>
    </location>
</feature>